<dbReference type="SUPFAM" id="SSF48452">
    <property type="entry name" value="TPR-like"/>
    <property type="match status" value="2"/>
</dbReference>
<dbReference type="Gene3D" id="1.10.287.130">
    <property type="match status" value="1"/>
</dbReference>
<dbReference type="PANTHER" id="PTHR45453:SF1">
    <property type="entry name" value="PHOSPHATE REGULON SENSOR PROTEIN PHOR"/>
    <property type="match status" value="1"/>
</dbReference>
<dbReference type="InterPro" id="IPR004358">
    <property type="entry name" value="Sig_transdc_His_kin-like_C"/>
</dbReference>
<evidence type="ECO:0000313" key="11">
    <source>
        <dbReference type="Proteomes" id="UP000190367"/>
    </source>
</evidence>
<proteinExistence type="predicted"/>
<reference evidence="11" key="1">
    <citation type="submission" date="2017-02" db="EMBL/GenBank/DDBJ databases">
        <authorList>
            <person name="Varghese N."/>
            <person name="Submissions S."/>
        </authorList>
    </citation>
    <scope>NUCLEOTIDE SEQUENCE [LARGE SCALE GENOMIC DNA]</scope>
    <source>
        <strain evidence="11">DSM 22224</strain>
    </source>
</reference>
<protein>
    <recommendedName>
        <fullName evidence="2">histidine kinase</fullName>
        <ecNumber evidence="2">2.7.13.3</ecNumber>
    </recommendedName>
</protein>
<dbReference type="InterPro" id="IPR011990">
    <property type="entry name" value="TPR-like_helical_dom_sf"/>
</dbReference>
<dbReference type="Proteomes" id="UP000190367">
    <property type="component" value="Unassembled WGS sequence"/>
</dbReference>
<organism evidence="10 11">
    <name type="scientific">Chitinophaga eiseniae</name>
    <dbReference type="NCBI Taxonomy" id="634771"/>
    <lineage>
        <taxon>Bacteria</taxon>
        <taxon>Pseudomonadati</taxon>
        <taxon>Bacteroidota</taxon>
        <taxon>Chitinophagia</taxon>
        <taxon>Chitinophagales</taxon>
        <taxon>Chitinophagaceae</taxon>
        <taxon>Chitinophaga</taxon>
    </lineage>
</organism>
<feature type="transmembrane region" description="Helical" evidence="7">
    <location>
        <begin position="340"/>
        <end position="358"/>
    </location>
</feature>
<keyword evidence="5 10" id="KW-0418">Kinase</keyword>
<evidence type="ECO:0000256" key="5">
    <source>
        <dbReference type="ARBA" id="ARBA00022777"/>
    </source>
</evidence>
<name>A0A1T4TRE2_9BACT</name>
<gene>
    <name evidence="10" type="ORF">SAMN04488128_10613</name>
</gene>
<dbReference type="CDD" id="cd00082">
    <property type="entry name" value="HisKA"/>
    <property type="match status" value="1"/>
</dbReference>
<dbReference type="EMBL" id="FUWZ01000006">
    <property type="protein sequence ID" value="SKA42749.1"/>
    <property type="molecule type" value="Genomic_DNA"/>
</dbReference>
<dbReference type="STRING" id="634771.SAMN04488128_10613"/>
<evidence type="ECO:0000256" key="8">
    <source>
        <dbReference type="SAM" id="SignalP"/>
    </source>
</evidence>
<evidence type="ECO:0000313" key="10">
    <source>
        <dbReference type="EMBL" id="SKA42749.1"/>
    </source>
</evidence>
<keyword evidence="8" id="KW-0732">Signal</keyword>
<dbReference type="InterPro" id="IPR005467">
    <property type="entry name" value="His_kinase_dom"/>
</dbReference>
<feature type="chain" id="PRO_5012188321" description="histidine kinase" evidence="8">
    <location>
        <begin position="21"/>
        <end position="607"/>
    </location>
</feature>
<dbReference type="OrthoDB" id="9781208at2"/>
<dbReference type="InterPro" id="IPR036890">
    <property type="entry name" value="HATPase_C_sf"/>
</dbReference>
<dbReference type="InterPro" id="IPR003594">
    <property type="entry name" value="HATPase_dom"/>
</dbReference>
<dbReference type="PROSITE" id="PS50109">
    <property type="entry name" value="HIS_KIN"/>
    <property type="match status" value="1"/>
</dbReference>
<feature type="signal peptide" evidence="8">
    <location>
        <begin position="1"/>
        <end position="20"/>
    </location>
</feature>
<dbReference type="Gene3D" id="3.30.565.10">
    <property type="entry name" value="Histidine kinase-like ATPase, C-terminal domain"/>
    <property type="match status" value="1"/>
</dbReference>
<dbReference type="AlphaFoldDB" id="A0A1T4TRE2"/>
<evidence type="ECO:0000256" key="2">
    <source>
        <dbReference type="ARBA" id="ARBA00012438"/>
    </source>
</evidence>
<keyword evidence="7" id="KW-0472">Membrane</keyword>
<keyword evidence="11" id="KW-1185">Reference proteome</keyword>
<dbReference type="SMART" id="SM00387">
    <property type="entry name" value="HATPase_c"/>
    <property type="match status" value="1"/>
</dbReference>
<keyword evidence="6" id="KW-0902">Two-component regulatory system</keyword>
<comment type="catalytic activity">
    <reaction evidence="1">
        <text>ATP + protein L-histidine = ADP + protein N-phospho-L-histidine.</text>
        <dbReference type="EC" id="2.7.13.3"/>
    </reaction>
</comment>
<accession>A0A1T4TRE2</accession>
<dbReference type="GO" id="GO:0004721">
    <property type="term" value="F:phosphoprotein phosphatase activity"/>
    <property type="evidence" value="ECO:0007669"/>
    <property type="project" value="TreeGrafter"/>
</dbReference>
<dbReference type="Pfam" id="PF02518">
    <property type="entry name" value="HATPase_c"/>
    <property type="match status" value="1"/>
</dbReference>
<dbReference type="GO" id="GO:0000155">
    <property type="term" value="F:phosphorelay sensor kinase activity"/>
    <property type="evidence" value="ECO:0007669"/>
    <property type="project" value="InterPro"/>
</dbReference>
<keyword evidence="3" id="KW-0597">Phosphoprotein</keyword>
<dbReference type="RefSeq" id="WP_078672387.1">
    <property type="nucleotide sequence ID" value="NZ_FUWZ01000006.1"/>
</dbReference>
<evidence type="ECO:0000256" key="4">
    <source>
        <dbReference type="ARBA" id="ARBA00022679"/>
    </source>
</evidence>
<dbReference type="Gene3D" id="1.25.40.10">
    <property type="entry name" value="Tetratricopeptide repeat domain"/>
    <property type="match status" value="2"/>
</dbReference>
<keyword evidence="7" id="KW-0812">Transmembrane</keyword>
<dbReference type="GO" id="GO:0016036">
    <property type="term" value="P:cellular response to phosphate starvation"/>
    <property type="evidence" value="ECO:0007669"/>
    <property type="project" value="TreeGrafter"/>
</dbReference>
<dbReference type="SMART" id="SM00028">
    <property type="entry name" value="TPR"/>
    <property type="match status" value="2"/>
</dbReference>
<dbReference type="InterPro" id="IPR019734">
    <property type="entry name" value="TPR_rpt"/>
</dbReference>
<keyword evidence="7" id="KW-1133">Transmembrane helix</keyword>
<dbReference type="GO" id="GO:0005886">
    <property type="term" value="C:plasma membrane"/>
    <property type="evidence" value="ECO:0007669"/>
    <property type="project" value="TreeGrafter"/>
</dbReference>
<feature type="domain" description="Histidine kinase" evidence="9">
    <location>
        <begin position="388"/>
        <end position="606"/>
    </location>
</feature>
<dbReference type="InterPro" id="IPR050351">
    <property type="entry name" value="BphY/WalK/GraS-like"/>
</dbReference>
<dbReference type="SUPFAM" id="SSF47384">
    <property type="entry name" value="Homodimeric domain of signal transducing histidine kinase"/>
    <property type="match status" value="1"/>
</dbReference>
<dbReference type="EC" id="2.7.13.3" evidence="2"/>
<dbReference type="Pfam" id="PF13424">
    <property type="entry name" value="TPR_12"/>
    <property type="match status" value="1"/>
</dbReference>
<evidence type="ECO:0000256" key="3">
    <source>
        <dbReference type="ARBA" id="ARBA00022553"/>
    </source>
</evidence>
<dbReference type="PANTHER" id="PTHR45453">
    <property type="entry name" value="PHOSPHATE REGULON SENSOR PROTEIN PHOR"/>
    <property type="match status" value="1"/>
</dbReference>
<dbReference type="InterPro" id="IPR036097">
    <property type="entry name" value="HisK_dim/P_sf"/>
</dbReference>
<keyword evidence="4" id="KW-0808">Transferase</keyword>
<dbReference type="SUPFAM" id="SSF55874">
    <property type="entry name" value="ATPase domain of HSP90 chaperone/DNA topoisomerase II/histidine kinase"/>
    <property type="match status" value="1"/>
</dbReference>
<dbReference type="InterPro" id="IPR003661">
    <property type="entry name" value="HisK_dim/P_dom"/>
</dbReference>
<sequence length="607" mass="69488">MKRFFAVPVVALLWAAQLLASPGPAPGPIYSLLRQRCSICSHKPSDSASLILYSQYPAPYLVHFHNSHVSLRNRDPDNAYRYILKTLEDIDNAPTHPLYPYAFFLRAGIQYNRQLYNEALQDFLRLSGTKGLDPQLLAACYINIAEINLELRHFRRALQYFNKWESRFMPLADLQVRKSVCHNIGLCFFHMGKFKEAEKYLLQSMDMERQLKDTTGLAISNMDIGNLYYEQYLDSKAIPYFEAGLRFARKSGDLAVRRNAYRNMAVVEENRKRYYDALQYRKHYETLQDSIWNRDHIWEMAKLEKKLAVEKRELAIRVLEQQAGLQSAALSAQRWQRNTLLVAVLALMCLSALAGYAYRQQKRNTRIVAEQRETLHVLNETKDRLFSIVAHDLRSPVYRMKISLGRLRKAIQQSHNEEADVLASSNEKIAGSTYALLDNLLHWALSQTGQLFFRKEKLHLRSVINQICFDLLPIAEDKNIVVHRSIPEPVFFIADLNTFRIMVRNIIDNAIKYTPAGGVITISAAMQTTGCQLTVSDTGVGMDQQLLHAFMTDNHVRNQTDTDGRQSTGLGLWLCKTLAERNGAQMLISARQGIGTTVTIFLQTEAS</sequence>
<evidence type="ECO:0000256" key="6">
    <source>
        <dbReference type="ARBA" id="ARBA00023012"/>
    </source>
</evidence>
<dbReference type="PRINTS" id="PR00344">
    <property type="entry name" value="BCTRLSENSOR"/>
</dbReference>
<evidence type="ECO:0000259" key="9">
    <source>
        <dbReference type="PROSITE" id="PS50109"/>
    </source>
</evidence>
<evidence type="ECO:0000256" key="7">
    <source>
        <dbReference type="SAM" id="Phobius"/>
    </source>
</evidence>
<evidence type="ECO:0000256" key="1">
    <source>
        <dbReference type="ARBA" id="ARBA00000085"/>
    </source>
</evidence>